<evidence type="ECO:0000313" key="1">
    <source>
        <dbReference type="EMBL" id="OTA30079.1"/>
    </source>
</evidence>
<dbReference type="Proteomes" id="UP000243540">
    <property type="component" value="Unassembled WGS sequence"/>
</dbReference>
<gene>
    <name evidence="1" type="ORF">B9T39_01585</name>
</gene>
<dbReference type="EMBL" id="NEKC01000002">
    <property type="protein sequence ID" value="OTA30079.1"/>
    <property type="molecule type" value="Genomic_DNA"/>
</dbReference>
<reference evidence="1 2" key="1">
    <citation type="submission" date="2017-04" db="EMBL/GenBank/DDBJ databases">
        <title>Draft genome sequences of Alloscardovia macacae UMA81211 and UMA81212 isolated from the feces of a rhesus macaque (Macaca mulatta).</title>
        <authorList>
            <person name="Albert K."/>
            <person name="Sela D.A."/>
        </authorList>
    </citation>
    <scope>NUCLEOTIDE SEQUENCE [LARGE SCALE GENOMIC DNA]</scope>
    <source>
        <strain evidence="1 2">UMA81212</strain>
    </source>
</reference>
<proteinExistence type="predicted"/>
<comment type="caution">
    <text evidence="1">The sequence shown here is derived from an EMBL/GenBank/DDBJ whole genome shotgun (WGS) entry which is preliminary data.</text>
</comment>
<name>A0A1Y2SVB8_9BIFI</name>
<accession>A0A1Y2SVB8</accession>
<protein>
    <submittedName>
        <fullName evidence="1">Uncharacterized protein</fullName>
    </submittedName>
</protein>
<sequence>MLLTSRVCGRVWTQVALLWCFCMRDRTIACSPGHHYPGVRTLELPLELALELVLELEAAGR</sequence>
<organism evidence="1 2">
    <name type="scientific">Alloscardovia macacae</name>
    <dbReference type="NCBI Taxonomy" id="1160091"/>
    <lineage>
        <taxon>Bacteria</taxon>
        <taxon>Bacillati</taxon>
        <taxon>Actinomycetota</taxon>
        <taxon>Actinomycetes</taxon>
        <taxon>Bifidobacteriales</taxon>
        <taxon>Bifidobacteriaceae</taxon>
        <taxon>Alloscardovia</taxon>
    </lineage>
</organism>
<dbReference type="AlphaFoldDB" id="A0A1Y2SVB8"/>
<evidence type="ECO:0000313" key="2">
    <source>
        <dbReference type="Proteomes" id="UP000243540"/>
    </source>
</evidence>